<evidence type="ECO:0000256" key="1">
    <source>
        <dbReference type="ARBA" id="ARBA00011073"/>
    </source>
</evidence>
<dbReference type="RefSeq" id="WP_212989270.1">
    <property type="nucleotide sequence ID" value="NZ_BAABEA010000008.1"/>
</dbReference>
<evidence type="ECO:0000256" key="3">
    <source>
        <dbReference type="ARBA" id="ARBA00022801"/>
    </source>
</evidence>
<feature type="signal peptide" evidence="6">
    <location>
        <begin position="1"/>
        <end position="32"/>
    </location>
</feature>
<evidence type="ECO:0000313" key="9">
    <source>
        <dbReference type="EMBL" id="GIM68698.1"/>
    </source>
</evidence>
<dbReference type="Gene3D" id="3.30.70.80">
    <property type="entry name" value="Peptidase S8 propeptide/proteinase inhibitor I9"/>
    <property type="match status" value="1"/>
</dbReference>
<feature type="chain" id="PRO_5036779838" description="Subtilisin family serine protease" evidence="6">
    <location>
        <begin position="33"/>
        <end position="641"/>
    </location>
</feature>
<keyword evidence="6" id="KW-0732">Signal</keyword>
<keyword evidence="2 5" id="KW-0645">Protease</keyword>
<dbReference type="SUPFAM" id="SSF52743">
    <property type="entry name" value="Subtilisin-like"/>
    <property type="match status" value="1"/>
</dbReference>
<reference evidence="9" key="1">
    <citation type="submission" date="2021-03" db="EMBL/GenBank/DDBJ databases">
        <title>Whole genome shotgun sequence of Actinoplanes auranticolor NBRC 12245.</title>
        <authorList>
            <person name="Komaki H."/>
            <person name="Tamura T."/>
        </authorList>
    </citation>
    <scope>NUCLEOTIDE SEQUENCE</scope>
    <source>
        <strain evidence="9">NBRC 12245</strain>
    </source>
</reference>
<dbReference type="PROSITE" id="PS00138">
    <property type="entry name" value="SUBTILASE_SER"/>
    <property type="match status" value="1"/>
</dbReference>
<dbReference type="AlphaFoldDB" id="A0A919VMB1"/>
<dbReference type="InterPro" id="IPR050131">
    <property type="entry name" value="Peptidase_S8_subtilisin-like"/>
</dbReference>
<evidence type="ECO:0000256" key="5">
    <source>
        <dbReference type="PROSITE-ProRule" id="PRU01240"/>
    </source>
</evidence>
<dbReference type="GO" id="GO:0005975">
    <property type="term" value="P:carbohydrate metabolic process"/>
    <property type="evidence" value="ECO:0007669"/>
    <property type="project" value="UniProtKB-ARBA"/>
</dbReference>
<dbReference type="PANTHER" id="PTHR43806">
    <property type="entry name" value="PEPTIDASE S8"/>
    <property type="match status" value="1"/>
</dbReference>
<dbReference type="InterPro" id="IPR000209">
    <property type="entry name" value="Peptidase_S8/S53_dom"/>
</dbReference>
<feature type="active site" description="Charge relay system" evidence="5">
    <location>
        <position position="193"/>
    </location>
</feature>
<gene>
    <name evidence="9" type="ORF">Aau02nite_32870</name>
</gene>
<dbReference type="InterPro" id="IPR023828">
    <property type="entry name" value="Peptidase_S8_Ser-AS"/>
</dbReference>
<comment type="similarity">
    <text evidence="1 5">Belongs to the peptidase S8 family.</text>
</comment>
<keyword evidence="4 5" id="KW-0720">Serine protease</keyword>
<proteinExistence type="inferred from homology"/>
<dbReference type="Pfam" id="PF00082">
    <property type="entry name" value="Peptidase_S8"/>
    <property type="match status" value="1"/>
</dbReference>
<feature type="domain" description="Peptidase S8/S53" evidence="7">
    <location>
        <begin position="186"/>
        <end position="441"/>
    </location>
</feature>
<name>A0A919VMB1_9ACTN</name>
<feature type="active site" description="Charge relay system" evidence="5">
    <location>
        <position position="402"/>
    </location>
</feature>
<dbReference type="GO" id="GO:0006508">
    <property type="term" value="P:proteolysis"/>
    <property type="evidence" value="ECO:0007669"/>
    <property type="project" value="UniProtKB-KW"/>
</dbReference>
<organism evidence="9 10">
    <name type="scientific">Actinoplanes auranticolor</name>
    <dbReference type="NCBI Taxonomy" id="47988"/>
    <lineage>
        <taxon>Bacteria</taxon>
        <taxon>Bacillati</taxon>
        <taxon>Actinomycetota</taxon>
        <taxon>Actinomycetes</taxon>
        <taxon>Micromonosporales</taxon>
        <taxon>Micromonosporaceae</taxon>
        <taxon>Actinoplanes</taxon>
    </lineage>
</organism>
<dbReference type="InterPro" id="IPR013783">
    <property type="entry name" value="Ig-like_fold"/>
</dbReference>
<dbReference type="InterPro" id="IPR036852">
    <property type="entry name" value="Peptidase_S8/S53_dom_sf"/>
</dbReference>
<dbReference type="Pfam" id="PF17957">
    <property type="entry name" value="Big_7"/>
    <property type="match status" value="1"/>
</dbReference>
<protein>
    <recommendedName>
        <fullName evidence="11">Subtilisin family serine protease</fullName>
    </recommendedName>
</protein>
<accession>A0A919VMB1</accession>
<evidence type="ECO:0000259" key="8">
    <source>
        <dbReference type="Pfam" id="PF22148"/>
    </source>
</evidence>
<dbReference type="Gene3D" id="3.40.50.200">
    <property type="entry name" value="Peptidase S8/S53 domain"/>
    <property type="match status" value="1"/>
</dbReference>
<dbReference type="PROSITE" id="PS51892">
    <property type="entry name" value="SUBTILASE"/>
    <property type="match status" value="1"/>
</dbReference>
<dbReference type="PANTHER" id="PTHR43806:SF11">
    <property type="entry name" value="CEREVISIN-RELATED"/>
    <property type="match status" value="1"/>
</dbReference>
<dbReference type="Gene3D" id="2.60.40.10">
    <property type="entry name" value="Immunoglobulins"/>
    <property type="match status" value="2"/>
</dbReference>
<dbReference type="Proteomes" id="UP000681340">
    <property type="component" value="Unassembled WGS sequence"/>
</dbReference>
<dbReference type="InterPro" id="IPR015500">
    <property type="entry name" value="Peptidase_S8_subtilisin-rel"/>
</dbReference>
<sequence length="641" mass="65734">MFKQRKVRGAAAGLACVAMVATAGILASTASADDTGTDVASRKRAAADGKAPAGDKKMLAAAKAAAAKAAAREKADTGDDTVHLVVGFKAGVEAPAATQTLGAAGLRAKADAALASLDARRVTVPAAASAGAIAKLRADPDVAYVEKDGIVRATAITPDDTHYASQTELPQITVPGAWDLTTGSAAVTVAVVDTGVTDLGGELGDALVPGWDYVNGDNDPADDEGHGSAVAALIAGRGNNGAGTAGVCWQCKILPVKVLDSRGEGTMGTVAAGIKYAADRGVQIINVSLGGYETSTVLQSAVTYARGKGILVVASAGNNAVPDKMYPAAYPDALAVGGTDSAGDWFLGYDPAAGFYGSNWGADWVDVAAPWCTYAPSLAGFANDTGGEEDDKDNYKYFCGTSASAPLVSGTAALVRSRYPKATLWSLQNSLTKTAKQTVTTDFTAFGEVRAGTAVTTVDTTAPKVTGATPKQSTRFRGAVTVGATGVTDTGGAGMSYGALYADGKYVGRDTTTPYAVKYNSGRLNRAVKLQWKVYDRAGNSAVYNRTLIADNKVPTTKITSGPKNGAKVKGTVTLKASASDASGINRVELLINGKVVAKDTKSAYSFKIKVSKYGKKIKVQVRAYDKVGNSAKSTLRTWKR</sequence>
<dbReference type="InterPro" id="IPR054399">
    <property type="entry name" value="Fervidolysin-like_N_prodom"/>
</dbReference>
<dbReference type="GO" id="GO:0004252">
    <property type="term" value="F:serine-type endopeptidase activity"/>
    <property type="evidence" value="ECO:0007669"/>
    <property type="project" value="UniProtKB-UniRule"/>
</dbReference>
<dbReference type="EMBL" id="BOQL01000026">
    <property type="protein sequence ID" value="GIM68698.1"/>
    <property type="molecule type" value="Genomic_DNA"/>
</dbReference>
<feature type="active site" description="Charge relay system" evidence="5">
    <location>
        <position position="226"/>
    </location>
</feature>
<keyword evidence="10" id="KW-1185">Reference proteome</keyword>
<dbReference type="Pfam" id="PF22148">
    <property type="entry name" value="Fervidolysin_NPro-like"/>
    <property type="match status" value="1"/>
</dbReference>
<evidence type="ECO:0000256" key="2">
    <source>
        <dbReference type="ARBA" id="ARBA00022670"/>
    </source>
</evidence>
<comment type="caution">
    <text evidence="9">The sequence shown here is derived from an EMBL/GenBank/DDBJ whole genome shotgun (WGS) entry which is preliminary data.</text>
</comment>
<dbReference type="PRINTS" id="PR00723">
    <property type="entry name" value="SUBTILISIN"/>
</dbReference>
<dbReference type="InterPro" id="IPR037045">
    <property type="entry name" value="S8pro/Inhibitor_I9_sf"/>
</dbReference>
<evidence type="ECO:0000256" key="4">
    <source>
        <dbReference type="ARBA" id="ARBA00022825"/>
    </source>
</evidence>
<evidence type="ECO:0000256" key="6">
    <source>
        <dbReference type="SAM" id="SignalP"/>
    </source>
</evidence>
<evidence type="ECO:0000313" key="10">
    <source>
        <dbReference type="Proteomes" id="UP000681340"/>
    </source>
</evidence>
<evidence type="ECO:0000259" key="7">
    <source>
        <dbReference type="Pfam" id="PF00082"/>
    </source>
</evidence>
<feature type="domain" description="Fervidolysin-like N-terminal prodomain" evidence="8">
    <location>
        <begin position="83"/>
        <end position="146"/>
    </location>
</feature>
<keyword evidence="3 5" id="KW-0378">Hydrolase</keyword>
<evidence type="ECO:0008006" key="11">
    <source>
        <dbReference type="Google" id="ProtNLM"/>
    </source>
</evidence>